<proteinExistence type="predicted"/>
<gene>
    <name evidence="4" type="ORF">ORQ98_18590</name>
</gene>
<dbReference type="InterPro" id="IPR016035">
    <property type="entry name" value="Acyl_Trfase/lysoPLipase"/>
</dbReference>
<evidence type="ECO:0000256" key="1">
    <source>
        <dbReference type="ARBA" id="ARBA00023098"/>
    </source>
</evidence>
<dbReference type="EMBL" id="JAPMOU010000026">
    <property type="protein sequence ID" value="MDE1463965.1"/>
    <property type="molecule type" value="Genomic_DNA"/>
</dbReference>
<sequence length="293" mass="32472">MTAVAAVTHSTTIVPILAGGGTRLPAHVGILQGLKELGIGFQHIVGVSGGSIVSSLYATGKSVDELKELTLHVDFQQFRGQSIISLIRSGGLSNGHVFEHWLDDQLGGVTFKDLALDLHIVATDVASSQPVIFNRTNTPDLKVAKAVRFSISIPLIFSFQHFDDHVLVDGSILSEDALHRDWSGDNTPVICFRMRSSQKHTQISSNSLMPIKDYLSMLIRTFMTTISREYINEAFWHSTIIVDTKHFSPVEFNLSETDKLTLYDMGYQTTLQYVPQKVWEDEEQHSVANQTTG</sequence>
<evidence type="ECO:0000313" key="4">
    <source>
        <dbReference type="EMBL" id="MDE1463965.1"/>
    </source>
</evidence>
<comment type="caution">
    <text evidence="4">The sequence shown here is derived from an EMBL/GenBank/DDBJ whole genome shotgun (WGS) entry which is preliminary data.</text>
</comment>
<protein>
    <submittedName>
        <fullName evidence="4">Patatin-like phospholipase family protein</fullName>
    </submittedName>
</protein>
<name>A0ABT5UCN7_9GAMM</name>
<dbReference type="SUPFAM" id="SSF52151">
    <property type="entry name" value="FabD/lysophospholipase-like"/>
    <property type="match status" value="1"/>
</dbReference>
<dbReference type="InterPro" id="IPR002641">
    <property type="entry name" value="PNPLA_dom"/>
</dbReference>
<organism evidence="4 5">
    <name type="scientific">Spartinivicinus poritis</name>
    <dbReference type="NCBI Taxonomy" id="2994640"/>
    <lineage>
        <taxon>Bacteria</taxon>
        <taxon>Pseudomonadati</taxon>
        <taxon>Pseudomonadota</taxon>
        <taxon>Gammaproteobacteria</taxon>
        <taxon>Oceanospirillales</taxon>
        <taxon>Zooshikellaceae</taxon>
        <taxon>Spartinivicinus</taxon>
    </lineage>
</organism>
<comment type="caution">
    <text evidence="2">Lacks conserved residue(s) required for the propagation of feature annotation.</text>
</comment>
<reference evidence="4 5" key="1">
    <citation type="submission" date="2022-11" db="EMBL/GenBank/DDBJ databases">
        <title>Spartinivicinus poritis sp. nov., isolated from scleractinian coral Porites lutea.</title>
        <authorList>
            <person name="Zhang G."/>
            <person name="Cai L."/>
            <person name="Wei Q."/>
        </authorList>
    </citation>
    <scope>NUCLEOTIDE SEQUENCE [LARGE SCALE GENOMIC DNA]</scope>
    <source>
        <strain evidence="4 5">A2-2</strain>
    </source>
</reference>
<dbReference type="PANTHER" id="PTHR46394:SF1">
    <property type="entry name" value="PNPLA DOMAIN-CONTAINING PROTEIN"/>
    <property type="match status" value="1"/>
</dbReference>
<dbReference type="PANTHER" id="PTHR46394">
    <property type="entry name" value="ANNEXIN"/>
    <property type="match status" value="1"/>
</dbReference>
<keyword evidence="1 2" id="KW-0443">Lipid metabolism</keyword>
<dbReference type="Proteomes" id="UP001528823">
    <property type="component" value="Unassembled WGS sequence"/>
</dbReference>
<evidence type="ECO:0000259" key="3">
    <source>
        <dbReference type="PROSITE" id="PS51635"/>
    </source>
</evidence>
<feature type="short sequence motif" description="GXSXG" evidence="2">
    <location>
        <begin position="46"/>
        <end position="50"/>
    </location>
</feature>
<dbReference type="PROSITE" id="PS51635">
    <property type="entry name" value="PNPLA"/>
    <property type="match status" value="1"/>
</dbReference>
<evidence type="ECO:0000256" key="2">
    <source>
        <dbReference type="PROSITE-ProRule" id="PRU01161"/>
    </source>
</evidence>
<feature type="active site" description="Nucleophile" evidence="2">
    <location>
        <position position="48"/>
    </location>
</feature>
<keyword evidence="2" id="KW-0442">Lipid degradation</keyword>
<dbReference type="RefSeq" id="WP_274690296.1">
    <property type="nucleotide sequence ID" value="NZ_JAPMOU010000026.1"/>
</dbReference>
<dbReference type="InterPro" id="IPR052580">
    <property type="entry name" value="Lipid_Hydrolase"/>
</dbReference>
<feature type="domain" description="PNPLA" evidence="3">
    <location>
        <begin position="15"/>
        <end position="182"/>
    </location>
</feature>
<dbReference type="CDD" id="cd07207">
    <property type="entry name" value="Pat_ExoU_VipD_like"/>
    <property type="match status" value="1"/>
</dbReference>
<feature type="active site" description="Proton acceptor" evidence="2">
    <location>
        <position position="169"/>
    </location>
</feature>
<dbReference type="Gene3D" id="3.40.1090.10">
    <property type="entry name" value="Cytosolic phospholipase A2 catalytic domain"/>
    <property type="match status" value="2"/>
</dbReference>
<dbReference type="Pfam" id="PF01734">
    <property type="entry name" value="Patatin"/>
    <property type="match status" value="1"/>
</dbReference>
<keyword evidence="2" id="KW-0378">Hydrolase</keyword>
<keyword evidence="5" id="KW-1185">Reference proteome</keyword>
<accession>A0ABT5UCN7</accession>
<evidence type="ECO:0000313" key="5">
    <source>
        <dbReference type="Proteomes" id="UP001528823"/>
    </source>
</evidence>